<comment type="caution">
    <text evidence="1">The sequence shown here is derived from an EMBL/GenBank/DDBJ whole genome shotgun (WGS) entry which is preliminary data.</text>
</comment>
<evidence type="ECO:0008006" key="3">
    <source>
        <dbReference type="Google" id="ProtNLM"/>
    </source>
</evidence>
<dbReference type="InterPro" id="IPR029058">
    <property type="entry name" value="AB_hydrolase_fold"/>
</dbReference>
<dbReference type="EMBL" id="LSTV01000002">
    <property type="protein sequence ID" value="OAH50347.1"/>
    <property type="molecule type" value="Genomic_DNA"/>
</dbReference>
<proteinExistence type="predicted"/>
<dbReference type="OrthoDB" id="4790882at2"/>
<organism evidence="1 2">
    <name type="scientific">Microbacterium oleivorans</name>
    <dbReference type="NCBI Taxonomy" id="273677"/>
    <lineage>
        <taxon>Bacteria</taxon>
        <taxon>Bacillati</taxon>
        <taxon>Actinomycetota</taxon>
        <taxon>Actinomycetes</taxon>
        <taxon>Micrococcales</taxon>
        <taxon>Microbacteriaceae</taxon>
        <taxon>Microbacterium</taxon>
    </lineage>
</organism>
<accession>A0A177KBA0</accession>
<protein>
    <recommendedName>
        <fullName evidence="3">Alpha/beta hydrolase</fullName>
    </recommendedName>
</protein>
<dbReference type="Proteomes" id="UP000076998">
    <property type="component" value="Unassembled WGS sequence"/>
</dbReference>
<name>A0A177KBA0_9MICO</name>
<dbReference type="RefSeq" id="WP_064002708.1">
    <property type="nucleotide sequence ID" value="NZ_LSTV01000002.1"/>
</dbReference>
<gene>
    <name evidence="1" type="ORF">AYL44_07765</name>
</gene>
<evidence type="ECO:0000313" key="2">
    <source>
        <dbReference type="Proteomes" id="UP000076998"/>
    </source>
</evidence>
<sequence length="428" mass="44708">MAEIEIRGGRVVAVDTETLRNAAAQTELAVADADTVRAGLTAADRLLGSATIGGGAAYLTTAAGAVVERGQELARALRDTATAYEIVELQARAAIAWHGDARDRGDVVDLTRKVAELEASSPAAAEAARQAVADAPDPFATVARELWWTTLASGLAPVAVGALRWGAAEIRDRGTGTLPEGSRLLGTPPRPTVELARSQPGSAPATVADVARRVPGGGPGVIRVERYTMPGGGRRFALYLSGTRFGEDPGTFDWSSNVALYDGMRSSSYEASRIALETAGAKPGDSVMVSGHSQGAMIASRIALEKEYEVPMIVGFGNPVQADVGPDTLQVDFRHRDDVVPLLAGGGHDAEIGAPGSMVVERTVDPLPWLNSHQMDEYTATSEMLDVSTDPRMDAVRDRLAELGTAESVEVFVYDTAEGVSASSADAG</sequence>
<reference evidence="1 2" key="1">
    <citation type="submission" date="2016-02" db="EMBL/GenBank/DDBJ databases">
        <authorList>
            <person name="Wen L."/>
            <person name="He K."/>
            <person name="Yang H."/>
        </authorList>
    </citation>
    <scope>NUCLEOTIDE SEQUENCE [LARGE SCALE GENOMIC DNA]</scope>
    <source>
        <strain evidence="1 2">CD11_3</strain>
    </source>
</reference>
<evidence type="ECO:0000313" key="1">
    <source>
        <dbReference type="EMBL" id="OAH50347.1"/>
    </source>
</evidence>
<dbReference type="SUPFAM" id="SSF53474">
    <property type="entry name" value="alpha/beta-Hydrolases"/>
    <property type="match status" value="1"/>
</dbReference>
<dbReference type="AlphaFoldDB" id="A0A177KBA0"/>